<sequence>MAGEHGRGGEDAKPEDERRLSLEHVEILEQRLVDRVARDAATGDLVKRRNVASLIWWWQESAGPAVRSWIDANLDTGDFAPWLMATFTSEGVGQAMGDMVGQRMYTVNRDSLSKLVDIDRLSAIAERRIANGEDLDQAAAHFVAGLKSRY</sequence>
<reference evidence="2" key="1">
    <citation type="journal article" date="2019" name="Int. J. Syst. Evol. Microbiol.">
        <title>The Global Catalogue of Microorganisms (GCM) 10K type strain sequencing project: providing services to taxonomists for standard genome sequencing and annotation.</title>
        <authorList>
            <consortium name="The Broad Institute Genomics Platform"/>
            <consortium name="The Broad Institute Genome Sequencing Center for Infectious Disease"/>
            <person name="Wu L."/>
            <person name="Ma J."/>
        </authorList>
    </citation>
    <scope>NUCLEOTIDE SEQUENCE [LARGE SCALE GENOMIC DNA]</scope>
    <source>
        <strain evidence="2">CCUG 54329</strain>
    </source>
</reference>
<comment type="caution">
    <text evidence="1">The sequence shown here is derived from an EMBL/GenBank/DDBJ whole genome shotgun (WGS) entry which is preliminary data.</text>
</comment>
<keyword evidence="2" id="KW-1185">Reference proteome</keyword>
<organism evidence="1 2">
    <name type="scientific">Sphingobium olei</name>
    <dbReference type="NCBI Taxonomy" id="420955"/>
    <lineage>
        <taxon>Bacteria</taxon>
        <taxon>Pseudomonadati</taxon>
        <taxon>Pseudomonadota</taxon>
        <taxon>Alphaproteobacteria</taxon>
        <taxon>Sphingomonadales</taxon>
        <taxon>Sphingomonadaceae</taxon>
        <taxon>Sphingobium</taxon>
    </lineage>
</organism>
<evidence type="ECO:0008006" key="3">
    <source>
        <dbReference type="Google" id="ProtNLM"/>
    </source>
</evidence>
<proteinExistence type="predicted"/>
<gene>
    <name evidence="1" type="ORF">ACFQ24_02725</name>
</gene>
<evidence type="ECO:0000313" key="2">
    <source>
        <dbReference type="Proteomes" id="UP001597203"/>
    </source>
</evidence>
<dbReference type="Proteomes" id="UP001597203">
    <property type="component" value="Unassembled WGS sequence"/>
</dbReference>
<evidence type="ECO:0000313" key="1">
    <source>
        <dbReference type="EMBL" id="MFD1103829.1"/>
    </source>
</evidence>
<dbReference type="EMBL" id="JBHTLS010000009">
    <property type="protein sequence ID" value="MFD1103829.1"/>
    <property type="molecule type" value="Genomic_DNA"/>
</dbReference>
<dbReference type="RefSeq" id="WP_380908939.1">
    <property type="nucleotide sequence ID" value="NZ_JBHTLS010000009.1"/>
</dbReference>
<accession>A0ABW3NVZ9</accession>
<name>A0ABW3NVZ9_9SPHN</name>
<protein>
    <recommendedName>
        <fullName evidence="3">DUF4375 domain-containing protein</fullName>
    </recommendedName>
</protein>